<organism evidence="2 3">
    <name type="scientific">Thermanaerothrix solaris</name>
    <dbReference type="NCBI Taxonomy" id="3058434"/>
    <lineage>
        <taxon>Bacteria</taxon>
        <taxon>Bacillati</taxon>
        <taxon>Chloroflexota</taxon>
        <taxon>Anaerolineae</taxon>
        <taxon>Anaerolineales</taxon>
        <taxon>Anaerolineaceae</taxon>
        <taxon>Thermanaerothrix</taxon>
    </lineage>
</organism>
<accession>A0ABU3NP33</accession>
<evidence type="ECO:0000313" key="3">
    <source>
        <dbReference type="Proteomes" id="UP001254165"/>
    </source>
</evidence>
<sequence>MDPSDLAAFLAPVMPYLIKGGIELAKAAAGELGKKLSADSWDGMKKLVEKIRQKAGDKPAAVDALQRAAASPDDPRVRDMLELYLEEILKENPDLAAEAARLLGTSVSSNVEVRDVHRGGKVTGVKVKGESPDRIDSNVKARDVSGGVTGVEISED</sequence>
<evidence type="ECO:0000313" key="2">
    <source>
        <dbReference type="EMBL" id="MDT8898601.1"/>
    </source>
</evidence>
<name>A0ABU3NP33_9CHLR</name>
<keyword evidence="3" id="KW-1185">Reference proteome</keyword>
<feature type="region of interest" description="Disordered" evidence="1">
    <location>
        <begin position="122"/>
        <end position="156"/>
    </location>
</feature>
<comment type="caution">
    <text evidence="2">The sequence shown here is derived from an EMBL/GenBank/DDBJ whole genome shotgun (WGS) entry which is preliminary data.</text>
</comment>
<dbReference type="EMBL" id="JAUHMF010000002">
    <property type="protein sequence ID" value="MDT8898601.1"/>
    <property type="molecule type" value="Genomic_DNA"/>
</dbReference>
<gene>
    <name evidence="2" type="ORF">QYE77_09995</name>
</gene>
<reference evidence="2 3" key="1">
    <citation type="submission" date="2023-07" db="EMBL/GenBank/DDBJ databases">
        <title>Novel species of Thermanaerothrix with wide hydrolytic capabilities.</title>
        <authorList>
            <person name="Zayulina K.S."/>
            <person name="Podosokorskaya O.A."/>
            <person name="Elcheninov A.G."/>
        </authorList>
    </citation>
    <scope>NUCLEOTIDE SEQUENCE [LARGE SCALE GENOMIC DNA]</scope>
    <source>
        <strain evidence="2 3">4228-RoL</strain>
    </source>
</reference>
<protein>
    <submittedName>
        <fullName evidence="2">Uncharacterized protein</fullName>
    </submittedName>
</protein>
<feature type="compositionally biased region" description="Basic and acidic residues" evidence="1">
    <location>
        <begin position="127"/>
        <end position="143"/>
    </location>
</feature>
<evidence type="ECO:0000256" key="1">
    <source>
        <dbReference type="SAM" id="MobiDB-lite"/>
    </source>
</evidence>
<proteinExistence type="predicted"/>
<dbReference type="Proteomes" id="UP001254165">
    <property type="component" value="Unassembled WGS sequence"/>
</dbReference>
<dbReference type="RefSeq" id="WP_315625264.1">
    <property type="nucleotide sequence ID" value="NZ_JAUHMF010000002.1"/>
</dbReference>